<dbReference type="EMBL" id="CP030150">
    <property type="protein sequence ID" value="AWX71856.1"/>
    <property type="molecule type" value="Genomic_DNA"/>
</dbReference>
<accession>A0ABC8D7N5</accession>
<evidence type="ECO:0000313" key="4">
    <source>
        <dbReference type="EMBL" id="AWX71856.1"/>
    </source>
</evidence>
<dbReference type="Pfam" id="PF26513">
    <property type="entry name" value="Rok_N"/>
    <property type="match status" value="1"/>
</dbReference>
<evidence type="ECO:0000313" key="5">
    <source>
        <dbReference type="Proteomes" id="UP000250069"/>
    </source>
</evidence>
<organism evidence="4 5">
    <name type="scientific">Bacillus velezensis</name>
    <dbReference type="NCBI Taxonomy" id="492670"/>
    <lineage>
        <taxon>Bacteria</taxon>
        <taxon>Bacillati</taxon>
        <taxon>Bacillota</taxon>
        <taxon>Bacilli</taxon>
        <taxon>Bacillales</taxon>
        <taxon>Bacillaceae</taxon>
        <taxon>Bacillus</taxon>
        <taxon>Bacillus amyloliquefaciens group</taxon>
    </lineage>
</organism>
<feature type="region of interest" description="Disordered" evidence="1">
    <location>
        <begin position="39"/>
        <end position="120"/>
    </location>
</feature>
<dbReference type="AlphaFoldDB" id="A0ABC8D7N5"/>
<sequence>MFNEREALRLRLEQLNEAEVKVIREYQIERDKIYAKLRELDNTGSLSDTKKEFRPEKKSDSLPVLAELAAQEMRSYQKPQAQPQSSQPQMQSITSLPAGIPDGSTRRRRGTARPGSKAAKLREAAIKTLKRHNAAIKSSELQKEIEKESGLEIPNMTTFMQSLIKMYPEVKKPYRGQYILEGEISQETAETANDTANDTAAE</sequence>
<evidence type="ECO:0000259" key="3">
    <source>
        <dbReference type="Pfam" id="PF26513"/>
    </source>
</evidence>
<dbReference type="Proteomes" id="UP000250069">
    <property type="component" value="Chromosome"/>
</dbReference>
<evidence type="ECO:0008006" key="6">
    <source>
        <dbReference type="Google" id="ProtNLM"/>
    </source>
</evidence>
<feature type="compositionally biased region" description="Basic and acidic residues" evidence="1">
    <location>
        <begin position="48"/>
        <end position="60"/>
    </location>
</feature>
<evidence type="ECO:0000259" key="2">
    <source>
        <dbReference type="Pfam" id="PF23159"/>
    </source>
</evidence>
<dbReference type="Pfam" id="PF23159">
    <property type="entry name" value="WHD_Rok"/>
    <property type="match status" value="1"/>
</dbReference>
<feature type="compositionally biased region" description="Low complexity" evidence="1">
    <location>
        <begin position="77"/>
        <end position="92"/>
    </location>
</feature>
<feature type="domain" description="Repressor Rok winged helix" evidence="2">
    <location>
        <begin position="122"/>
        <end position="178"/>
    </location>
</feature>
<evidence type="ECO:0000256" key="1">
    <source>
        <dbReference type="SAM" id="MobiDB-lite"/>
    </source>
</evidence>
<name>A0ABC8D7N5_BACVE</name>
<proteinExistence type="predicted"/>
<gene>
    <name evidence="4" type="ORF">BVDSYZ_07405</name>
</gene>
<dbReference type="InterPro" id="IPR056984">
    <property type="entry name" value="WH_Rok"/>
</dbReference>
<protein>
    <recommendedName>
        <fullName evidence="6">Repressor</fullName>
    </recommendedName>
</protein>
<dbReference type="InterPro" id="IPR058971">
    <property type="entry name" value="Rok_N_oligomerisation"/>
</dbReference>
<feature type="domain" description="Rok N-terminal oligomerisation" evidence="3">
    <location>
        <begin position="1"/>
        <end position="41"/>
    </location>
</feature>
<dbReference type="RefSeq" id="WP_060675396.1">
    <property type="nucleotide sequence ID" value="NZ_CP015443.1"/>
</dbReference>
<reference evidence="4 5" key="1">
    <citation type="submission" date="2018-06" db="EMBL/GenBank/DDBJ databases">
        <title>Complete Genome Sequence of Bacillus velezensis DSYZ, a Plant Growth-Promoting Rhizobacterium with Antifungal Activity.</title>
        <authorList>
            <person name="Du B."/>
            <person name="Ding Y."/>
            <person name="Liu K."/>
            <person name="Yao L."/>
            <person name="Wang C."/>
            <person name="Li H."/>
            <person name="Liu H."/>
        </authorList>
    </citation>
    <scope>NUCLEOTIDE SEQUENCE [LARGE SCALE GENOMIC DNA]</scope>
    <source>
        <strain evidence="4 5">DSYZ</strain>
    </source>
</reference>